<name>A0AAE0E5Y7_9ROSI</name>
<dbReference type="EMBL" id="JANJYJ010000005">
    <property type="protein sequence ID" value="KAK3211957.1"/>
    <property type="molecule type" value="Genomic_DNA"/>
</dbReference>
<evidence type="ECO:0000313" key="5">
    <source>
        <dbReference type="Proteomes" id="UP001281410"/>
    </source>
</evidence>
<comment type="caution">
    <text evidence="4">The sequence shown here is derived from an EMBL/GenBank/DDBJ whole genome shotgun (WGS) entry which is preliminary data.</text>
</comment>
<keyword evidence="3" id="KW-0012">Acyltransferase</keyword>
<evidence type="ECO:0000313" key="4">
    <source>
        <dbReference type="EMBL" id="KAK3211957.1"/>
    </source>
</evidence>
<accession>A0AAE0E5Y7</accession>
<dbReference type="Gene3D" id="3.30.559.10">
    <property type="entry name" value="Chloramphenicol acetyltransferase-like domain"/>
    <property type="match status" value="2"/>
</dbReference>
<organism evidence="4 5">
    <name type="scientific">Dipteronia sinensis</name>
    <dbReference type="NCBI Taxonomy" id="43782"/>
    <lineage>
        <taxon>Eukaryota</taxon>
        <taxon>Viridiplantae</taxon>
        <taxon>Streptophyta</taxon>
        <taxon>Embryophyta</taxon>
        <taxon>Tracheophyta</taxon>
        <taxon>Spermatophyta</taxon>
        <taxon>Magnoliopsida</taxon>
        <taxon>eudicotyledons</taxon>
        <taxon>Gunneridae</taxon>
        <taxon>Pentapetalae</taxon>
        <taxon>rosids</taxon>
        <taxon>malvids</taxon>
        <taxon>Sapindales</taxon>
        <taxon>Sapindaceae</taxon>
        <taxon>Hippocastanoideae</taxon>
        <taxon>Acereae</taxon>
        <taxon>Dipteronia</taxon>
    </lineage>
</organism>
<proteinExistence type="inferred from homology"/>
<sequence>MLKDQSILAIQISYFGYGEVSICFLFRHVIVDATAAANFIKSWGAISCNGDGGVITDVTILDRTSSFPPLDDSGMSASSDGAHEKLFSSSETLKKRFTFEGLRLLLIAPVGKLNASDIIVVGLLDTIDGEGIDAWVTMSKEDMDKFEQDSAVIAYASFTSFV</sequence>
<dbReference type="InterPro" id="IPR023213">
    <property type="entry name" value="CAT-like_dom_sf"/>
</dbReference>
<dbReference type="Pfam" id="PF02458">
    <property type="entry name" value="Transferase"/>
    <property type="match status" value="1"/>
</dbReference>
<gene>
    <name evidence="4" type="ORF">Dsin_016663</name>
</gene>
<dbReference type="GO" id="GO:0016746">
    <property type="term" value="F:acyltransferase activity"/>
    <property type="evidence" value="ECO:0007669"/>
    <property type="project" value="UniProtKB-KW"/>
</dbReference>
<comment type="similarity">
    <text evidence="1">Belongs to the plant acyltransferase family.</text>
</comment>
<protein>
    <submittedName>
        <fullName evidence="4">Uncharacterized protein</fullName>
    </submittedName>
</protein>
<dbReference type="PANTHER" id="PTHR31623">
    <property type="entry name" value="F21J9.9"/>
    <property type="match status" value="1"/>
</dbReference>
<evidence type="ECO:0000256" key="2">
    <source>
        <dbReference type="ARBA" id="ARBA00022679"/>
    </source>
</evidence>
<dbReference type="AlphaFoldDB" id="A0AAE0E5Y7"/>
<evidence type="ECO:0000256" key="3">
    <source>
        <dbReference type="ARBA" id="ARBA00023315"/>
    </source>
</evidence>
<evidence type="ECO:0000256" key="1">
    <source>
        <dbReference type="ARBA" id="ARBA00009861"/>
    </source>
</evidence>
<dbReference type="PANTHER" id="PTHR31623:SF28">
    <property type="entry name" value="BAHD ACYLTRANSFERASE"/>
    <property type="match status" value="1"/>
</dbReference>
<keyword evidence="2" id="KW-0808">Transferase</keyword>
<dbReference type="Proteomes" id="UP001281410">
    <property type="component" value="Unassembled WGS sequence"/>
</dbReference>
<keyword evidence="5" id="KW-1185">Reference proteome</keyword>
<reference evidence="4" key="1">
    <citation type="journal article" date="2023" name="Plant J.">
        <title>Genome sequences and population genomics provide insights into the demographic history, inbreeding, and mutation load of two 'living fossil' tree species of Dipteronia.</title>
        <authorList>
            <person name="Feng Y."/>
            <person name="Comes H.P."/>
            <person name="Chen J."/>
            <person name="Zhu S."/>
            <person name="Lu R."/>
            <person name="Zhang X."/>
            <person name="Li P."/>
            <person name="Qiu J."/>
            <person name="Olsen K.M."/>
            <person name="Qiu Y."/>
        </authorList>
    </citation>
    <scope>NUCLEOTIDE SEQUENCE</scope>
    <source>
        <strain evidence="4">NBL</strain>
    </source>
</reference>